<dbReference type="Proteomes" id="UP000438429">
    <property type="component" value="Unassembled WGS sequence"/>
</dbReference>
<name>A0A6A4RQE3_SCOMX</name>
<evidence type="ECO:0000313" key="1">
    <source>
        <dbReference type="EMBL" id="KAF0021501.1"/>
    </source>
</evidence>
<proteinExistence type="predicted"/>
<organism evidence="1 2">
    <name type="scientific">Scophthalmus maximus</name>
    <name type="common">Turbot</name>
    <name type="synonym">Psetta maxima</name>
    <dbReference type="NCBI Taxonomy" id="52904"/>
    <lineage>
        <taxon>Eukaryota</taxon>
        <taxon>Metazoa</taxon>
        <taxon>Chordata</taxon>
        <taxon>Craniata</taxon>
        <taxon>Vertebrata</taxon>
        <taxon>Euteleostomi</taxon>
        <taxon>Actinopterygii</taxon>
        <taxon>Neopterygii</taxon>
        <taxon>Teleostei</taxon>
        <taxon>Neoteleostei</taxon>
        <taxon>Acanthomorphata</taxon>
        <taxon>Carangaria</taxon>
        <taxon>Pleuronectiformes</taxon>
        <taxon>Pleuronectoidei</taxon>
        <taxon>Scophthalmidae</taxon>
        <taxon>Scophthalmus</taxon>
    </lineage>
</organism>
<protein>
    <submittedName>
        <fullName evidence="1">Uncharacterized protein</fullName>
    </submittedName>
</protein>
<comment type="caution">
    <text evidence="1">The sequence shown here is derived from an EMBL/GenBank/DDBJ whole genome shotgun (WGS) entry which is preliminary data.</text>
</comment>
<reference evidence="1 2" key="1">
    <citation type="submission" date="2019-06" db="EMBL/GenBank/DDBJ databases">
        <title>Draft genomes of female and male turbot (Scophthalmus maximus).</title>
        <authorList>
            <person name="Xu H."/>
            <person name="Xu X.-W."/>
            <person name="Shao C."/>
            <person name="Chen S."/>
        </authorList>
    </citation>
    <scope>NUCLEOTIDE SEQUENCE [LARGE SCALE GENOMIC DNA]</scope>
    <source>
        <strain evidence="1">Ysfricsl-2016a</strain>
        <tissue evidence="1">Blood</tissue>
    </source>
</reference>
<dbReference type="AlphaFoldDB" id="A0A6A4RQE3"/>
<dbReference type="EMBL" id="VEVO01006031">
    <property type="protein sequence ID" value="KAF0021501.1"/>
    <property type="molecule type" value="Genomic_DNA"/>
</dbReference>
<accession>A0A6A4RQE3</accession>
<gene>
    <name evidence="1" type="ORF">F2P81_026246</name>
</gene>
<sequence>MRRYSISAIQCVWRREISRRCARGGVSGPFLSVLPAIEVFGMFPARGRWEKNLSALHICQPEVNEAKASWLAVQTECSPEVQAFTTEQGFGFRLTRAPISGRVADSIPNDELLISC</sequence>
<evidence type="ECO:0000313" key="2">
    <source>
        <dbReference type="Proteomes" id="UP000438429"/>
    </source>
</evidence>